<evidence type="ECO:0000313" key="18">
    <source>
        <dbReference type="Proteomes" id="UP000576082"/>
    </source>
</evidence>
<dbReference type="AlphaFoldDB" id="A0A7X9P1S6"/>
<dbReference type="SMART" id="SM00532">
    <property type="entry name" value="LIGANc"/>
    <property type="match status" value="1"/>
</dbReference>
<feature type="binding site" evidence="14">
    <location>
        <position position="322"/>
    </location>
    <ligand>
        <name>NAD(+)</name>
        <dbReference type="ChEBI" id="CHEBI:57540"/>
    </ligand>
</feature>
<proteinExistence type="inferred from homology"/>
<accession>A0A7X9P1S6</accession>
<feature type="binding site" evidence="14">
    <location>
        <position position="440"/>
    </location>
    <ligand>
        <name>Zn(2+)</name>
        <dbReference type="ChEBI" id="CHEBI:29105"/>
    </ligand>
</feature>
<dbReference type="FunFam" id="1.10.150.20:FF:000006">
    <property type="entry name" value="DNA ligase"/>
    <property type="match status" value="1"/>
</dbReference>
<dbReference type="Pfam" id="PF00533">
    <property type="entry name" value="BRCT"/>
    <property type="match status" value="1"/>
</dbReference>
<dbReference type="FunFam" id="1.10.150.20:FF:000007">
    <property type="entry name" value="DNA ligase"/>
    <property type="match status" value="1"/>
</dbReference>
<dbReference type="InterPro" id="IPR041663">
    <property type="entry name" value="DisA/LigA_HHH"/>
</dbReference>
<comment type="function">
    <text evidence="1 14">DNA ligase that catalyzes the formation of phosphodiester linkages between 5'-phosphoryl and 3'-hydroxyl groups in double-stranded DNA using NAD as a coenzyme and as the energy source for the reaction. It is essential for DNA replication and repair of damaged DNA.</text>
</comment>
<dbReference type="Gene3D" id="2.40.50.140">
    <property type="entry name" value="Nucleic acid-binding proteins"/>
    <property type="match status" value="1"/>
</dbReference>
<evidence type="ECO:0000256" key="4">
    <source>
        <dbReference type="ARBA" id="ARBA00022598"/>
    </source>
</evidence>
<dbReference type="SUPFAM" id="SSF52113">
    <property type="entry name" value="BRCT domain"/>
    <property type="match status" value="1"/>
</dbReference>
<keyword evidence="11 14" id="KW-0234">DNA repair</keyword>
<comment type="caution">
    <text evidence="17">The sequence shown here is derived from an EMBL/GenBank/DDBJ whole genome shotgun (WGS) entry which is preliminary data.</text>
</comment>
<evidence type="ECO:0000256" key="1">
    <source>
        <dbReference type="ARBA" id="ARBA00004067"/>
    </source>
</evidence>
<dbReference type="SMART" id="SM00292">
    <property type="entry name" value="BRCT"/>
    <property type="match status" value="1"/>
</dbReference>
<organism evidence="17 18">
    <name type="scientific">Flammeovirga aprica JL-4</name>
    <dbReference type="NCBI Taxonomy" id="694437"/>
    <lineage>
        <taxon>Bacteria</taxon>
        <taxon>Pseudomonadati</taxon>
        <taxon>Bacteroidota</taxon>
        <taxon>Cytophagia</taxon>
        <taxon>Cytophagales</taxon>
        <taxon>Flammeovirgaceae</taxon>
        <taxon>Flammeovirga</taxon>
    </lineage>
</organism>
<evidence type="ECO:0000259" key="16">
    <source>
        <dbReference type="PROSITE" id="PS50172"/>
    </source>
</evidence>
<dbReference type="CDD" id="cd17748">
    <property type="entry name" value="BRCT_DNA_ligase_like"/>
    <property type="match status" value="1"/>
</dbReference>
<evidence type="ECO:0000256" key="14">
    <source>
        <dbReference type="HAMAP-Rule" id="MF_01588"/>
    </source>
</evidence>
<dbReference type="InterPro" id="IPR033136">
    <property type="entry name" value="DNA_ligase_CS"/>
</dbReference>
<dbReference type="Pfam" id="PF01653">
    <property type="entry name" value="DNA_ligase_aden"/>
    <property type="match status" value="1"/>
</dbReference>
<dbReference type="Pfam" id="PF03120">
    <property type="entry name" value="OB_DNA_ligase"/>
    <property type="match status" value="1"/>
</dbReference>
<evidence type="ECO:0000256" key="5">
    <source>
        <dbReference type="ARBA" id="ARBA00022705"/>
    </source>
</evidence>
<keyword evidence="4 14" id="KW-0436">Ligase</keyword>
<evidence type="ECO:0000256" key="8">
    <source>
        <dbReference type="ARBA" id="ARBA00022833"/>
    </source>
</evidence>
<keyword evidence="8 14" id="KW-0862">Zinc</keyword>
<keyword evidence="14" id="KW-0464">Manganese</keyword>
<evidence type="ECO:0000256" key="11">
    <source>
        <dbReference type="ARBA" id="ARBA00023204"/>
    </source>
</evidence>
<dbReference type="Gene3D" id="6.20.10.30">
    <property type="match status" value="1"/>
</dbReference>
<feature type="binding site" evidence="14">
    <location>
        <begin position="84"/>
        <end position="85"/>
    </location>
    <ligand>
        <name>NAD(+)</name>
        <dbReference type="ChEBI" id="CHEBI:57540"/>
    </ligand>
</feature>
<keyword evidence="6 14" id="KW-0479">Metal-binding</keyword>
<dbReference type="InterPro" id="IPR004150">
    <property type="entry name" value="NAD_DNA_ligase_OB"/>
</dbReference>
<feature type="binding site" evidence="14">
    <location>
        <position position="114"/>
    </location>
    <ligand>
        <name>NAD(+)</name>
        <dbReference type="ChEBI" id="CHEBI:57540"/>
    </ligand>
</feature>
<dbReference type="InterPro" id="IPR001357">
    <property type="entry name" value="BRCT_dom"/>
</dbReference>
<evidence type="ECO:0000256" key="3">
    <source>
        <dbReference type="ARBA" id="ARBA00013308"/>
    </source>
</evidence>
<feature type="binding site" evidence="14">
    <location>
        <position position="416"/>
    </location>
    <ligand>
        <name>Zn(2+)</name>
        <dbReference type="ChEBI" id="CHEBI:29105"/>
    </ligand>
</feature>
<gene>
    <name evidence="14 17" type="primary">ligA</name>
    <name evidence="17" type="ORF">HHU12_03785</name>
</gene>
<keyword evidence="5 14" id="KW-0235">DNA replication</keyword>
<dbReference type="Pfam" id="PF03119">
    <property type="entry name" value="DNA_ligase_ZBD"/>
    <property type="match status" value="1"/>
</dbReference>
<name>A0A7X9P1S6_9BACT</name>
<dbReference type="Gene3D" id="1.10.150.20">
    <property type="entry name" value="5' to 3' exonuclease, C-terminal subdomain"/>
    <property type="match status" value="2"/>
</dbReference>
<comment type="cofactor">
    <cofactor evidence="14">
        <name>Mg(2+)</name>
        <dbReference type="ChEBI" id="CHEBI:18420"/>
    </cofactor>
    <cofactor evidence="14">
        <name>Mn(2+)</name>
        <dbReference type="ChEBI" id="CHEBI:29035"/>
    </cofactor>
</comment>
<dbReference type="Proteomes" id="UP000576082">
    <property type="component" value="Unassembled WGS sequence"/>
</dbReference>
<feature type="binding site" evidence="14">
    <location>
        <position position="419"/>
    </location>
    <ligand>
        <name>Zn(2+)</name>
        <dbReference type="ChEBI" id="CHEBI:29105"/>
    </ligand>
</feature>
<evidence type="ECO:0000313" key="17">
    <source>
        <dbReference type="EMBL" id="NME67079.1"/>
    </source>
</evidence>
<dbReference type="EMBL" id="JABANE010000007">
    <property type="protein sequence ID" value="NME67079.1"/>
    <property type="molecule type" value="Genomic_DNA"/>
</dbReference>
<dbReference type="GO" id="GO:0005829">
    <property type="term" value="C:cytosol"/>
    <property type="evidence" value="ECO:0007669"/>
    <property type="project" value="TreeGrafter"/>
</dbReference>
<evidence type="ECO:0000256" key="12">
    <source>
        <dbReference type="ARBA" id="ARBA00034005"/>
    </source>
</evidence>
<feature type="active site" description="N6-AMP-lysine intermediate" evidence="14">
    <location>
        <position position="116"/>
    </location>
</feature>
<dbReference type="InterPro" id="IPR012340">
    <property type="entry name" value="NA-bd_OB-fold"/>
</dbReference>
<sequence length="678" mass="76437">MSSKVEVKTQIEQLSEKLHHLNTKYYIDGVSEVTDQEFDQMLQQLQQLEEAHPEFLSPNSPTQRVGGAPTKNFPTVKHEVPMLSLSNTYNKEDLIEFDTRIQKDLGIQPEMVCELKYDGVAISLIYENGILTKAVTRGNGEEGDEITNNAKTIKTLPLKLRGNFPDKLEVRGEVFMSKESFEKNNEKIITENEIRKSEGKKEQPLLANPRNACAGALKQQDPKKVAERNLDVYIYGIVGNYEEIKNHFDALKTLQSWGFNIPNSFEKAKNIDEVWDFITKWDKERFNLPLETDGVVVKIDQEELRRKLGNTAKSPRWAIAYKYKAEAAKTKLKSITYQVGRTGAITPVANLEPVQLAGTTVRRASLHNANEIERLELYNGDFVYVEKGGEIIPKITGIEKSLREDEATPVEFIDKCPACNTELIRIEGEAQHYCPNDKSCPPQVKGRIQHFVSRKAMNIDSLGGETIEQLIEKGLISNYADLYTLTATKLEAMERFKQKSIDNLLAGVEASKQIPYEKVLFALGIRHVGSTIAEKLTEVFKNIDALFEATKEQIADVYEVGERIADSIVEFRNDPENIELINQLKAHQLQFELVEKENAGTLNDKLFVCTGTFSVFSRNEIHDLIKQNGGKVRTSISAKIDYLVSGEKAGSKLKKAESLGITVLTEEQFGQLLKGEND</sequence>
<dbReference type="SUPFAM" id="SSF47781">
    <property type="entry name" value="RuvA domain 2-like"/>
    <property type="match status" value="1"/>
</dbReference>
<evidence type="ECO:0000256" key="2">
    <source>
        <dbReference type="ARBA" id="ARBA00012722"/>
    </source>
</evidence>
<dbReference type="SUPFAM" id="SSF50249">
    <property type="entry name" value="Nucleic acid-binding proteins"/>
    <property type="match status" value="1"/>
</dbReference>
<dbReference type="NCBIfam" id="TIGR00575">
    <property type="entry name" value="dnlj"/>
    <property type="match status" value="1"/>
</dbReference>
<dbReference type="NCBIfam" id="NF005932">
    <property type="entry name" value="PRK07956.1"/>
    <property type="match status" value="1"/>
</dbReference>
<comment type="catalytic activity">
    <reaction evidence="12 14">
        <text>NAD(+) + (deoxyribonucleotide)n-3'-hydroxyl + 5'-phospho-(deoxyribonucleotide)m = (deoxyribonucleotide)n+m + AMP + beta-nicotinamide D-nucleotide.</text>
        <dbReference type="EC" id="6.5.1.2"/>
    </reaction>
</comment>
<dbReference type="GO" id="GO:0006260">
    <property type="term" value="P:DNA replication"/>
    <property type="evidence" value="ECO:0007669"/>
    <property type="project" value="UniProtKB-KW"/>
</dbReference>
<dbReference type="InterPro" id="IPR013840">
    <property type="entry name" value="DNAligase_N"/>
</dbReference>
<feature type="binding site" evidence="14">
    <location>
        <position position="298"/>
    </location>
    <ligand>
        <name>NAD(+)</name>
        <dbReference type="ChEBI" id="CHEBI:57540"/>
    </ligand>
</feature>
<dbReference type="PANTHER" id="PTHR23389:SF9">
    <property type="entry name" value="DNA LIGASE"/>
    <property type="match status" value="1"/>
</dbReference>
<dbReference type="FunFam" id="2.40.50.140:FF:000012">
    <property type="entry name" value="DNA ligase"/>
    <property type="match status" value="1"/>
</dbReference>
<dbReference type="InterPro" id="IPR010994">
    <property type="entry name" value="RuvA_2-like"/>
</dbReference>
<dbReference type="SUPFAM" id="SSF56091">
    <property type="entry name" value="DNA ligase/mRNA capping enzyme, catalytic domain"/>
    <property type="match status" value="1"/>
</dbReference>
<dbReference type="PIRSF" id="PIRSF001604">
    <property type="entry name" value="LigA"/>
    <property type="match status" value="1"/>
</dbReference>
<dbReference type="PANTHER" id="PTHR23389">
    <property type="entry name" value="CHROMOSOME TRANSMISSION FIDELITY FACTOR 18"/>
    <property type="match status" value="1"/>
</dbReference>
<dbReference type="PROSITE" id="PS50172">
    <property type="entry name" value="BRCT"/>
    <property type="match status" value="1"/>
</dbReference>
<keyword evidence="9 14" id="KW-0460">Magnesium</keyword>
<feature type="binding site" evidence="14">
    <location>
        <position position="137"/>
    </location>
    <ligand>
        <name>NAD(+)</name>
        <dbReference type="ChEBI" id="CHEBI:57540"/>
    </ligand>
</feature>
<reference evidence="17 18" key="1">
    <citation type="submission" date="2020-04" db="EMBL/GenBank/DDBJ databases">
        <title>Flammeovirga sp. SR4, a novel species isolated from seawater.</title>
        <authorList>
            <person name="Wang X."/>
        </authorList>
    </citation>
    <scope>NUCLEOTIDE SEQUENCE [LARGE SCALE GENOMIC DNA]</scope>
    <source>
        <strain evidence="17 18">ATCC 23126</strain>
    </source>
</reference>
<dbReference type="GO" id="GO:0006281">
    <property type="term" value="P:DNA repair"/>
    <property type="evidence" value="ECO:0007669"/>
    <property type="project" value="UniProtKB-KW"/>
</dbReference>
<protein>
    <recommendedName>
        <fullName evidence="3 14">DNA ligase</fullName>
        <ecNumber evidence="2 14">6.5.1.2</ecNumber>
    </recommendedName>
    <alternativeName>
        <fullName evidence="14">Polydeoxyribonucleotide synthase [NAD(+)]</fullName>
    </alternativeName>
</protein>
<keyword evidence="15" id="KW-0175">Coiled coil</keyword>
<dbReference type="FunFam" id="3.30.470.30:FF:000001">
    <property type="entry name" value="DNA ligase"/>
    <property type="match status" value="1"/>
</dbReference>
<dbReference type="Gene3D" id="3.40.50.10190">
    <property type="entry name" value="BRCT domain"/>
    <property type="match status" value="1"/>
</dbReference>
<dbReference type="InterPro" id="IPR036420">
    <property type="entry name" value="BRCT_dom_sf"/>
</dbReference>
<dbReference type="InterPro" id="IPR013839">
    <property type="entry name" value="DNAligase_adenylation"/>
</dbReference>
<dbReference type="GO" id="GO:0046872">
    <property type="term" value="F:metal ion binding"/>
    <property type="evidence" value="ECO:0007669"/>
    <property type="project" value="UniProtKB-KW"/>
</dbReference>
<dbReference type="RefSeq" id="WP_169655156.1">
    <property type="nucleotide sequence ID" value="NZ_JABANE010000007.1"/>
</dbReference>
<dbReference type="HAMAP" id="MF_01588">
    <property type="entry name" value="DNA_ligase_A"/>
    <property type="match status" value="1"/>
</dbReference>
<evidence type="ECO:0000256" key="15">
    <source>
        <dbReference type="SAM" id="Coils"/>
    </source>
</evidence>
<dbReference type="CDD" id="cd00114">
    <property type="entry name" value="LIGANc"/>
    <property type="match status" value="1"/>
</dbReference>
<evidence type="ECO:0000256" key="9">
    <source>
        <dbReference type="ARBA" id="ARBA00022842"/>
    </source>
</evidence>
<keyword evidence="18" id="KW-1185">Reference proteome</keyword>
<evidence type="ECO:0000256" key="13">
    <source>
        <dbReference type="ARBA" id="ARBA00060881"/>
    </source>
</evidence>
<feature type="domain" description="BRCT" evidence="16">
    <location>
        <begin position="597"/>
        <end position="678"/>
    </location>
</feature>
<keyword evidence="7 14" id="KW-0227">DNA damage</keyword>
<evidence type="ECO:0000256" key="7">
    <source>
        <dbReference type="ARBA" id="ARBA00022763"/>
    </source>
</evidence>
<feature type="coiled-coil region" evidence="15">
    <location>
        <begin position="4"/>
        <end position="51"/>
    </location>
</feature>
<feature type="binding site" evidence="14">
    <location>
        <begin position="35"/>
        <end position="39"/>
    </location>
    <ligand>
        <name>NAD(+)</name>
        <dbReference type="ChEBI" id="CHEBI:57540"/>
    </ligand>
</feature>
<dbReference type="Gene3D" id="3.30.470.30">
    <property type="entry name" value="DNA ligase/mRNA capping enzyme"/>
    <property type="match status" value="1"/>
</dbReference>
<dbReference type="Pfam" id="PF12826">
    <property type="entry name" value="HHH_2"/>
    <property type="match status" value="1"/>
</dbReference>
<dbReference type="EC" id="6.5.1.2" evidence="2 14"/>
<comment type="similarity">
    <text evidence="13 14">Belongs to the NAD-dependent DNA ligase family. LigA subfamily.</text>
</comment>
<evidence type="ECO:0000256" key="6">
    <source>
        <dbReference type="ARBA" id="ARBA00022723"/>
    </source>
</evidence>
<evidence type="ECO:0000256" key="10">
    <source>
        <dbReference type="ARBA" id="ARBA00023027"/>
    </source>
</evidence>
<dbReference type="PROSITE" id="PS01056">
    <property type="entry name" value="DNA_LIGASE_N2"/>
    <property type="match status" value="1"/>
</dbReference>
<dbReference type="Gene3D" id="1.10.287.610">
    <property type="entry name" value="Helix hairpin bin"/>
    <property type="match status" value="1"/>
</dbReference>
<feature type="binding site" evidence="14">
    <location>
        <position position="434"/>
    </location>
    <ligand>
        <name>Zn(2+)</name>
        <dbReference type="ChEBI" id="CHEBI:29105"/>
    </ligand>
</feature>
<keyword evidence="10 14" id="KW-0520">NAD</keyword>
<dbReference type="GO" id="GO:0003911">
    <property type="term" value="F:DNA ligase (NAD+) activity"/>
    <property type="evidence" value="ECO:0007669"/>
    <property type="project" value="UniProtKB-UniRule"/>
</dbReference>
<dbReference type="InterPro" id="IPR001679">
    <property type="entry name" value="DNA_ligase"/>
</dbReference>
<dbReference type="InterPro" id="IPR004149">
    <property type="entry name" value="Znf_DNAligase_C4"/>
</dbReference>
<feature type="binding site" evidence="14">
    <location>
        <position position="173"/>
    </location>
    <ligand>
        <name>NAD(+)</name>
        <dbReference type="ChEBI" id="CHEBI:57540"/>
    </ligand>
</feature>